<evidence type="ECO:0000256" key="1">
    <source>
        <dbReference type="SAM" id="MobiDB-lite"/>
    </source>
</evidence>
<feature type="compositionally biased region" description="Polar residues" evidence="1">
    <location>
        <begin position="1"/>
        <end position="11"/>
    </location>
</feature>
<evidence type="ECO:0000313" key="2">
    <source>
        <dbReference type="EMBL" id="MBP3958371.1"/>
    </source>
</evidence>
<proteinExistence type="predicted"/>
<feature type="region of interest" description="Disordered" evidence="1">
    <location>
        <begin position="1"/>
        <end position="58"/>
    </location>
</feature>
<feature type="compositionally biased region" description="Basic residues" evidence="1">
    <location>
        <begin position="48"/>
        <end position="58"/>
    </location>
</feature>
<dbReference type="EMBL" id="JAGKQQ010000001">
    <property type="protein sequence ID" value="MBP3958371.1"/>
    <property type="molecule type" value="Genomic_DNA"/>
</dbReference>
<organism evidence="2 3">
    <name type="scientific">Gemmata palustris</name>
    <dbReference type="NCBI Taxonomy" id="2822762"/>
    <lineage>
        <taxon>Bacteria</taxon>
        <taxon>Pseudomonadati</taxon>
        <taxon>Planctomycetota</taxon>
        <taxon>Planctomycetia</taxon>
        <taxon>Gemmatales</taxon>
        <taxon>Gemmataceae</taxon>
        <taxon>Gemmata</taxon>
    </lineage>
</organism>
<dbReference type="RefSeq" id="WP_210658291.1">
    <property type="nucleotide sequence ID" value="NZ_JAGKQQ010000001.1"/>
</dbReference>
<evidence type="ECO:0000313" key="3">
    <source>
        <dbReference type="Proteomes" id="UP000676565"/>
    </source>
</evidence>
<name>A0ABS5BXA8_9BACT</name>
<dbReference type="Proteomes" id="UP000676565">
    <property type="component" value="Unassembled WGS sequence"/>
</dbReference>
<protein>
    <submittedName>
        <fullName evidence="2">Uncharacterized protein</fullName>
    </submittedName>
</protein>
<keyword evidence="3" id="KW-1185">Reference proteome</keyword>
<accession>A0ABS5BXA8</accession>
<reference evidence="2 3" key="1">
    <citation type="submission" date="2021-04" db="EMBL/GenBank/DDBJ databases">
        <authorList>
            <person name="Ivanova A."/>
        </authorList>
    </citation>
    <scope>NUCLEOTIDE SEQUENCE [LARGE SCALE GENOMIC DNA]</scope>
    <source>
        <strain evidence="2 3">G18</strain>
    </source>
</reference>
<sequence length="58" mass="6180">MMRDINGTSLEGEQKKVDQALSDAASVLRNPDATLEQRSAAASLLGRKGGKSKRGVHE</sequence>
<comment type="caution">
    <text evidence="2">The sequence shown here is derived from an EMBL/GenBank/DDBJ whole genome shotgun (WGS) entry which is preliminary data.</text>
</comment>
<gene>
    <name evidence="2" type="ORF">J8F10_24240</name>
</gene>